<name>A0A9P4TZX3_9PEZI</name>
<proteinExistence type="predicted"/>
<dbReference type="Pfam" id="PF23151">
    <property type="entry name" value="NuiA_2"/>
    <property type="match status" value="1"/>
</dbReference>
<protein>
    <submittedName>
        <fullName evidence="2">Uncharacterized protein</fullName>
    </submittedName>
</protein>
<gene>
    <name evidence="2" type="ORF">EJ08DRAFT_648461</name>
</gene>
<evidence type="ECO:0000313" key="3">
    <source>
        <dbReference type="Proteomes" id="UP000800235"/>
    </source>
</evidence>
<reference evidence="2" key="1">
    <citation type="journal article" date="2020" name="Stud. Mycol.">
        <title>101 Dothideomycetes genomes: a test case for predicting lifestyles and emergence of pathogens.</title>
        <authorList>
            <person name="Haridas S."/>
            <person name="Albert R."/>
            <person name="Binder M."/>
            <person name="Bloem J."/>
            <person name="Labutti K."/>
            <person name="Salamov A."/>
            <person name="Andreopoulos B."/>
            <person name="Baker S."/>
            <person name="Barry K."/>
            <person name="Bills G."/>
            <person name="Bluhm B."/>
            <person name="Cannon C."/>
            <person name="Castanera R."/>
            <person name="Culley D."/>
            <person name="Daum C."/>
            <person name="Ezra D."/>
            <person name="Gonzalez J."/>
            <person name="Henrissat B."/>
            <person name="Kuo A."/>
            <person name="Liang C."/>
            <person name="Lipzen A."/>
            <person name="Lutzoni F."/>
            <person name="Magnuson J."/>
            <person name="Mondo S."/>
            <person name="Nolan M."/>
            <person name="Ohm R."/>
            <person name="Pangilinan J."/>
            <person name="Park H.-J."/>
            <person name="Ramirez L."/>
            <person name="Alfaro M."/>
            <person name="Sun H."/>
            <person name="Tritt A."/>
            <person name="Yoshinaga Y."/>
            <person name="Zwiers L.-H."/>
            <person name="Turgeon B."/>
            <person name="Goodwin S."/>
            <person name="Spatafora J."/>
            <person name="Crous P."/>
            <person name="Grigoriev I."/>
        </authorList>
    </citation>
    <scope>NUCLEOTIDE SEQUENCE</scope>
    <source>
        <strain evidence="2">CBS 130266</strain>
    </source>
</reference>
<comment type="caution">
    <text evidence="2">The sequence shown here is derived from an EMBL/GenBank/DDBJ whole genome shotgun (WGS) entry which is preliminary data.</text>
</comment>
<dbReference type="Proteomes" id="UP000800235">
    <property type="component" value="Unassembled WGS sequence"/>
</dbReference>
<evidence type="ECO:0000256" key="1">
    <source>
        <dbReference type="SAM" id="MobiDB-lite"/>
    </source>
</evidence>
<feature type="region of interest" description="Disordered" evidence="1">
    <location>
        <begin position="1"/>
        <end position="37"/>
    </location>
</feature>
<dbReference type="EMBL" id="MU007028">
    <property type="protein sequence ID" value="KAF2432095.1"/>
    <property type="molecule type" value="Genomic_DNA"/>
</dbReference>
<dbReference type="AlphaFoldDB" id="A0A9P4TZX3"/>
<dbReference type="PANTHER" id="PTHR42093">
    <property type="match status" value="1"/>
</dbReference>
<dbReference type="PANTHER" id="PTHR42093:SF1">
    <property type="match status" value="1"/>
</dbReference>
<dbReference type="OrthoDB" id="5366485at2759"/>
<feature type="compositionally biased region" description="Polar residues" evidence="1">
    <location>
        <begin position="24"/>
        <end position="35"/>
    </location>
</feature>
<evidence type="ECO:0000313" key="2">
    <source>
        <dbReference type="EMBL" id="KAF2432095.1"/>
    </source>
</evidence>
<keyword evidence="3" id="KW-1185">Reference proteome</keyword>
<accession>A0A9P4TZX3</accession>
<dbReference type="InterPro" id="IPR056539">
    <property type="entry name" value="NuiA-like"/>
</dbReference>
<organism evidence="2 3">
    <name type="scientific">Tothia fuscella</name>
    <dbReference type="NCBI Taxonomy" id="1048955"/>
    <lineage>
        <taxon>Eukaryota</taxon>
        <taxon>Fungi</taxon>
        <taxon>Dikarya</taxon>
        <taxon>Ascomycota</taxon>
        <taxon>Pezizomycotina</taxon>
        <taxon>Dothideomycetes</taxon>
        <taxon>Pleosporomycetidae</taxon>
        <taxon>Venturiales</taxon>
        <taxon>Cylindrosympodiaceae</taxon>
        <taxon>Tothia</taxon>
    </lineage>
</organism>
<sequence>MASDEDYSSFLDKSNEDPSGGGKVSTQTKNLTTKSVDTEVPSALGKVDEFYTSEADEPFEPVSLKWDGDDLPSAQDFGDLIGKKAESISQKDFDPQGSYGKVIDAVKKAGGSDVGFFSVELGKSRTEYFVVSVAKGKVVGLKAVAVQS</sequence>